<dbReference type="OrthoDB" id="5987198at2759"/>
<dbReference type="InterPro" id="IPR000719">
    <property type="entry name" value="Prot_kinase_dom"/>
</dbReference>
<accession>A0A9P7G5U1</accession>
<keyword evidence="4" id="KW-1185">Reference proteome</keyword>
<dbReference type="Pfam" id="PF00069">
    <property type="entry name" value="Pkinase"/>
    <property type="match status" value="1"/>
</dbReference>
<reference evidence="3" key="1">
    <citation type="submission" date="2020-07" db="EMBL/GenBank/DDBJ databases">
        <authorList>
            <person name="Nieuwenhuis M."/>
            <person name="Van De Peppel L.J.J."/>
        </authorList>
    </citation>
    <scope>NUCLEOTIDE SEQUENCE</scope>
    <source>
        <strain evidence="3">AP01</strain>
        <tissue evidence="3">Mycelium</tissue>
    </source>
</reference>
<feature type="compositionally biased region" description="Low complexity" evidence="1">
    <location>
        <begin position="9"/>
        <end position="26"/>
    </location>
</feature>
<dbReference type="EMBL" id="JABCKV010000166">
    <property type="protein sequence ID" value="KAG5642678.1"/>
    <property type="molecule type" value="Genomic_DNA"/>
</dbReference>
<name>A0A9P7G5U1_9AGAR</name>
<dbReference type="InterPro" id="IPR011009">
    <property type="entry name" value="Kinase-like_dom_sf"/>
</dbReference>
<feature type="domain" description="Protein kinase" evidence="2">
    <location>
        <begin position="1"/>
        <end position="408"/>
    </location>
</feature>
<reference evidence="3" key="2">
    <citation type="submission" date="2021-10" db="EMBL/GenBank/DDBJ databases">
        <title>Phylogenomics reveals ancestral predisposition of the termite-cultivated fungus Termitomyces towards a domesticated lifestyle.</title>
        <authorList>
            <person name="Auxier B."/>
            <person name="Grum-Grzhimaylo A."/>
            <person name="Cardenas M.E."/>
            <person name="Lodge J.D."/>
            <person name="Laessoe T."/>
            <person name="Pedersen O."/>
            <person name="Smith M.E."/>
            <person name="Kuyper T.W."/>
            <person name="Franco-Molano E.A."/>
            <person name="Baroni T.J."/>
            <person name="Aanen D.K."/>
        </authorList>
    </citation>
    <scope>NUCLEOTIDE SEQUENCE</scope>
    <source>
        <strain evidence="3">AP01</strain>
        <tissue evidence="3">Mycelium</tissue>
    </source>
</reference>
<sequence>MSSKVLPFSTPSHHSGSTQPTPSSSSNLPYLSTPSHGLALQLRQLYQYQTILSEHEAAWRDRYSFLLSKGYRLRSRYEPNWSPSWLKIDIDPAYCDDSIDTVLPMVIDATNLKGQRAVCIKRIDPKERTDEVNIANFLGSITGAMLRDGKNHCVPIFDSFRDPVLPNVEYLVMLPLRPYANPEFGAVGEVVDFVTQLIEGMEFMHKHLVAHGDLTTQNIMMDARPILPSGWHFVAHHCRPDGVTPISPLARIDYPVRYHIIDFDCSVRLSSDQLHLMRNFGGRDGDPPEYKNREPYDPFKIDVFTLGNVFYKDFFQVYEGLDFLAGLINFMKTADFRQRPDARVSMKYWLDVRGRIDVGRARWRLQKRQETIGERVLYDTVAFAREGVHRMKRMFGGAEQQQHRVYWS</sequence>
<evidence type="ECO:0000256" key="1">
    <source>
        <dbReference type="SAM" id="MobiDB-lite"/>
    </source>
</evidence>
<proteinExistence type="predicted"/>
<dbReference type="SMART" id="SM00220">
    <property type="entry name" value="S_TKc"/>
    <property type="match status" value="1"/>
</dbReference>
<evidence type="ECO:0000313" key="3">
    <source>
        <dbReference type="EMBL" id="KAG5642678.1"/>
    </source>
</evidence>
<dbReference type="PROSITE" id="PS50011">
    <property type="entry name" value="PROTEIN_KINASE_DOM"/>
    <property type="match status" value="1"/>
</dbReference>
<organism evidence="3 4">
    <name type="scientific">Asterophora parasitica</name>
    <dbReference type="NCBI Taxonomy" id="117018"/>
    <lineage>
        <taxon>Eukaryota</taxon>
        <taxon>Fungi</taxon>
        <taxon>Dikarya</taxon>
        <taxon>Basidiomycota</taxon>
        <taxon>Agaricomycotina</taxon>
        <taxon>Agaricomycetes</taxon>
        <taxon>Agaricomycetidae</taxon>
        <taxon>Agaricales</taxon>
        <taxon>Tricholomatineae</taxon>
        <taxon>Lyophyllaceae</taxon>
        <taxon>Asterophora</taxon>
    </lineage>
</organism>
<dbReference type="Proteomes" id="UP000775547">
    <property type="component" value="Unassembled WGS sequence"/>
</dbReference>
<feature type="region of interest" description="Disordered" evidence="1">
    <location>
        <begin position="1"/>
        <end position="28"/>
    </location>
</feature>
<comment type="caution">
    <text evidence="3">The sequence shown here is derived from an EMBL/GenBank/DDBJ whole genome shotgun (WGS) entry which is preliminary data.</text>
</comment>
<dbReference type="AlphaFoldDB" id="A0A9P7G5U1"/>
<dbReference type="GO" id="GO:0004672">
    <property type="term" value="F:protein kinase activity"/>
    <property type="evidence" value="ECO:0007669"/>
    <property type="project" value="InterPro"/>
</dbReference>
<dbReference type="SUPFAM" id="SSF56112">
    <property type="entry name" value="Protein kinase-like (PK-like)"/>
    <property type="match status" value="1"/>
</dbReference>
<gene>
    <name evidence="3" type="ORF">DXG03_002336</name>
</gene>
<dbReference type="GO" id="GO:0005524">
    <property type="term" value="F:ATP binding"/>
    <property type="evidence" value="ECO:0007669"/>
    <property type="project" value="InterPro"/>
</dbReference>
<dbReference type="Gene3D" id="1.10.510.10">
    <property type="entry name" value="Transferase(Phosphotransferase) domain 1"/>
    <property type="match status" value="1"/>
</dbReference>
<evidence type="ECO:0000313" key="4">
    <source>
        <dbReference type="Proteomes" id="UP000775547"/>
    </source>
</evidence>
<protein>
    <recommendedName>
        <fullName evidence="2">Protein kinase domain-containing protein</fullName>
    </recommendedName>
</protein>
<evidence type="ECO:0000259" key="2">
    <source>
        <dbReference type="PROSITE" id="PS50011"/>
    </source>
</evidence>